<keyword evidence="1" id="KW-1133">Transmembrane helix</keyword>
<dbReference type="SUPFAM" id="SSF46955">
    <property type="entry name" value="Putative DNA-binding domain"/>
    <property type="match status" value="1"/>
</dbReference>
<evidence type="ECO:0000259" key="2">
    <source>
        <dbReference type="Pfam" id="PF13411"/>
    </source>
</evidence>
<dbReference type="Pfam" id="PF13411">
    <property type="entry name" value="MerR_1"/>
    <property type="match status" value="1"/>
</dbReference>
<dbReference type="Gene3D" id="1.10.1660.10">
    <property type="match status" value="1"/>
</dbReference>
<dbReference type="InterPro" id="IPR000551">
    <property type="entry name" value="MerR-type_HTH_dom"/>
</dbReference>
<dbReference type="Proteomes" id="UP000178248">
    <property type="component" value="Unassembled WGS sequence"/>
</dbReference>
<feature type="transmembrane region" description="Helical" evidence="1">
    <location>
        <begin position="82"/>
        <end position="99"/>
    </location>
</feature>
<dbReference type="GO" id="GO:0003677">
    <property type="term" value="F:DNA binding"/>
    <property type="evidence" value="ECO:0007669"/>
    <property type="project" value="InterPro"/>
</dbReference>
<dbReference type="EMBL" id="MHKM01000012">
    <property type="protein sequence ID" value="OGY91772.1"/>
    <property type="molecule type" value="Genomic_DNA"/>
</dbReference>
<evidence type="ECO:0000256" key="1">
    <source>
        <dbReference type="SAM" id="Phobius"/>
    </source>
</evidence>
<comment type="caution">
    <text evidence="3">The sequence shown here is derived from an EMBL/GenBank/DDBJ whole genome shotgun (WGS) entry which is preliminary data.</text>
</comment>
<dbReference type="GO" id="GO:0006355">
    <property type="term" value="P:regulation of DNA-templated transcription"/>
    <property type="evidence" value="ECO:0007669"/>
    <property type="project" value="InterPro"/>
</dbReference>
<name>A0A1G2BRV9_9BACT</name>
<sequence length="104" mass="12039">MFTKKLRLIDIARQIDRDKSTIIRWEEMGLIPMAPRDSRGWRYYSEEEVQKILELVKSTNYFKDTLGTDANGNGVKPRAHRMVYIGVLLALLVVASQLFKITLP</sequence>
<accession>A0A1G2BRV9</accession>
<evidence type="ECO:0000313" key="3">
    <source>
        <dbReference type="EMBL" id="OGY91772.1"/>
    </source>
</evidence>
<gene>
    <name evidence="3" type="ORF">A3B30_01930</name>
</gene>
<protein>
    <recommendedName>
        <fullName evidence="2">HTH merR-type domain-containing protein</fullName>
    </recommendedName>
</protein>
<dbReference type="STRING" id="1798551.A3B30_01930"/>
<keyword evidence="1" id="KW-0472">Membrane</keyword>
<dbReference type="AlphaFoldDB" id="A0A1G2BRV9"/>
<feature type="domain" description="HTH merR-type" evidence="2">
    <location>
        <begin position="10"/>
        <end position="53"/>
    </location>
</feature>
<reference evidence="3 4" key="1">
    <citation type="journal article" date="2016" name="Nat. Commun.">
        <title>Thousands of microbial genomes shed light on interconnected biogeochemical processes in an aquifer system.</title>
        <authorList>
            <person name="Anantharaman K."/>
            <person name="Brown C.T."/>
            <person name="Hug L.A."/>
            <person name="Sharon I."/>
            <person name="Castelle C.J."/>
            <person name="Probst A.J."/>
            <person name="Thomas B.C."/>
            <person name="Singh A."/>
            <person name="Wilkins M.J."/>
            <person name="Karaoz U."/>
            <person name="Brodie E.L."/>
            <person name="Williams K.H."/>
            <person name="Hubbard S.S."/>
            <person name="Banfield J.F."/>
        </authorList>
    </citation>
    <scope>NUCLEOTIDE SEQUENCE [LARGE SCALE GENOMIC DNA]</scope>
</reference>
<proteinExistence type="predicted"/>
<keyword evidence="1" id="KW-0812">Transmembrane</keyword>
<evidence type="ECO:0000313" key="4">
    <source>
        <dbReference type="Proteomes" id="UP000178248"/>
    </source>
</evidence>
<organism evidence="3 4">
    <name type="scientific">Candidatus Komeilibacteria bacterium RIFCSPLOWO2_01_FULL_52_15</name>
    <dbReference type="NCBI Taxonomy" id="1798551"/>
    <lineage>
        <taxon>Bacteria</taxon>
        <taxon>Candidatus Komeiliibacteriota</taxon>
    </lineage>
</organism>
<dbReference type="InterPro" id="IPR009061">
    <property type="entry name" value="DNA-bd_dom_put_sf"/>
</dbReference>